<evidence type="ECO:0000313" key="2">
    <source>
        <dbReference type="EMBL" id="NID13511.1"/>
    </source>
</evidence>
<reference evidence="3" key="1">
    <citation type="submission" date="2019-09" db="EMBL/GenBank/DDBJ databases">
        <authorList>
            <person name="Jung D.-H."/>
        </authorList>
    </citation>
    <scope>NUCLEOTIDE SEQUENCE [LARGE SCALE GENOMIC DNA]</scope>
    <source>
        <strain evidence="3">JA-25</strain>
    </source>
</reference>
<sequence>MPLMEMISGIGLSIVANRLDAFIVDKLPPGHRRKLFLATFKKTDIRVSIAYLYRIELDGSYLLVKGKRINQYQPVGGVRKFYKGAQSTFRELGVRPDDFLKIDDISRDDLRVRMPAKNLLKFLDWYETKHDREICQQREFREELIAPGYLKPETFTDLEVQYLYTVPTFHYSPHFQCWELLYHEVFEPVFTPGQVAAVQKLKEGSSDEYVWVAEELILSLGHDKRLGMKPFQIGDHAQLLISKDNRLFKH</sequence>
<dbReference type="Pfam" id="PF18167">
    <property type="entry name" value="Sa_NUDIX"/>
    <property type="match status" value="1"/>
</dbReference>
<protein>
    <recommendedName>
        <fullName evidence="1">CD-NTase-associated protein 16 NUDIX domain-containing protein</fullName>
    </recommendedName>
</protein>
<accession>A0ABX0QLY9</accession>
<keyword evidence="3" id="KW-1185">Reference proteome</keyword>
<proteinExistence type="predicted"/>
<organism evidence="2 3">
    <name type="scientific">Fibrivirga algicola</name>
    <dbReference type="NCBI Taxonomy" id="2950420"/>
    <lineage>
        <taxon>Bacteria</taxon>
        <taxon>Pseudomonadati</taxon>
        <taxon>Bacteroidota</taxon>
        <taxon>Cytophagia</taxon>
        <taxon>Cytophagales</taxon>
        <taxon>Spirosomataceae</taxon>
        <taxon>Fibrivirga</taxon>
    </lineage>
</organism>
<dbReference type="Proteomes" id="UP000606008">
    <property type="component" value="Unassembled WGS sequence"/>
</dbReference>
<gene>
    <name evidence="2" type="ORF">F7231_25315</name>
</gene>
<evidence type="ECO:0000313" key="3">
    <source>
        <dbReference type="Proteomes" id="UP000606008"/>
    </source>
</evidence>
<evidence type="ECO:0000259" key="1">
    <source>
        <dbReference type="Pfam" id="PF18167"/>
    </source>
</evidence>
<comment type="caution">
    <text evidence="2">The sequence shown here is derived from an EMBL/GenBank/DDBJ whole genome shotgun (WGS) entry which is preliminary data.</text>
</comment>
<reference evidence="3" key="2">
    <citation type="submission" date="2023-07" db="EMBL/GenBank/DDBJ databases">
        <authorList>
            <person name="Jung D.-H."/>
        </authorList>
    </citation>
    <scope>NUCLEOTIDE SEQUENCE [LARGE SCALE GENOMIC DNA]</scope>
    <source>
        <strain evidence="3">JA-25</strain>
    </source>
</reference>
<name>A0ABX0QLY9_9BACT</name>
<feature type="domain" description="CD-NTase-associated protein 16 NUDIX" evidence="1">
    <location>
        <begin position="44"/>
        <end position="240"/>
    </location>
</feature>
<dbReference type="RefSeq" id="WP_166694031.1">
    <property type="nucleotide sequence ID" value="NZ_WAEL01000012.1"/>
</dbReference>
<dbReference type="EMBL" id="WAEL01000012">
    <property type="protein sequence ID" value="NID13511.1"/>
    <property type="molecule type" value="Genomic_DNA"/>
</dbReference>
<dbReference type="InterPro" id="IPR040829">
    <property type="entry name" value="Cap16_NUDIX"/>
</dbReference>